<name>A0ABP9EGW9_9ACTN</name>
<accession>A0ABP9EGW9</accession>
<keyword evidence="2" id="KW-1133">Transmembrane helix</keyword>
<evidence type="ECO:0008006" key="5">
    <source>
        <dbReference type="Google" id="ProtNLM"/>
    </source>
</evidence>
<organism evidence="3 4">
    <name type="scientific">Kitasatospora terrestris</name>
    <dbReference type="NCBI Taxonomy" id="258051"/>
    <lineage>
        <taxon>Bacteria</taxon>
        <taxon>Bacillati</taxon>
        <taxon>Actinomycetota</taxon>
        <taxon>Actinomycetes</taxon>
        <taxon>Kitasatosporales</taxon>
        <taxon>Streptomycetaceae</taxon>
        <taxon>Kitasatospora</taxon>
    </lineage>
</organism>
<feature type="transmembrane region" description="Helical" evidence="2">
    <location>
        <begin position="58"/>
        <end position="77"/>
    </location>
</feature>
<keyword evidence="2" id="KW-0812">Transmembrane</keyword>
<feature type="region of interest" description="Disordered" evidence="1">
    <location>
        <begin position="1"/>
        <end position="49"/>
    </location>
</feature>
<dbReference type="Proteomes" id="UP001501752">
    <property type="component" value="Unassembled WGS sequence"/>
</dbReference>
<dbReference type="EMBL" id="BAABIS010000001">
    <property type="protein sequence ID" value="GAA4878783.1"/>
    <property type="molecule type" value="Genomic_DNA"/>
</dbReference>
<feature type="region of interest" description="Disordered" evidence="1">
    <location>
        <begin position="81"/>
        <end position="162"/>
    </location>
</feature>
<keyword evidence="4" id="KW-1185">Reference proteome</keyword>
<feature type="transmembrane region" description="Helical" evidence="2">
    <location>
        <begin position="163"/>
        <end position="187"/>
    </location>
</feature>
<protein>
    <recommendedName>
        <fullName evidence="5">Gram-positive cocci surface proteins LPxTG domain-containing protein</fullName>
    </recommendedName>
</protein>
<gene>
    <name evidence="3" type="ORF">GCM10023235_68680</name>
</gene>
<feature type="compositionally biased region" description="Low complexity" evidence="1">
    <location>
        <begin position="110"/>
        <end position="136"/>
    </location>
</feature>
<evidence type="ECO:0000313" key="4">
    <source>
        <dbReference type="Proteomes" id="UP001501752"/>
    </source>
</evidence>
<keyword evidence="2" id="KW-0472">Membrane</keyword>
<evidence type="ECO:0000256" key="2">
    <source>
        <dbReference type="SAM" id="Phobius"/>
    </source>
</evidence>
<proteinExistence type="predicted"/>
<evidence type="ECO:0000313" key="3">
    <source>
        <dbReference type="EMBL" id="GAA4878783.1"/>
    </source>
</evidence>
<sequence length="201" mass="18939">MTPRTRRAQQDARDAAPGSRHPVGGRSVVHGAATPRAGNGPARAAIGKVPTPMRSARTLVTGAAVAATLLLGAPAALADVPPDAGSHQGGGWDGGSKAAEAAPAAPAPAAPSAAEPAAAEPAAEAAAGSSSSSGSATSEHGSKGSDSKHHKPHGGVHTGGGGLALSGGGAATGAVLLAGGVGVSVLAMRRRRTAAKPGLAL</sequence>
<evidence type="ECO:0000256" key="1">
    <source>
        <dbReference type="SAM" id="MobiDB-lite"/>
    </source>
</evidence>
<reference evidence="4" key="1">
    <citation type="journal article" date="2019" name="Int. J. Syst. Evol. Microbiol.">
        <title>The Global Catalogue of Microorganisms (GCM) 10K type strain sequencing project: providing services to taxonomists for standard genome sequencing and annotation.</title>
        <authorList>
            <consortium name="The Broad Institute Genomics Platform"/>
            <consortium name="The Broad Institute Genome Sequencing Center for Infectious Disease"/>
            <person name="Wu L."/>
            <person name="Ma J."/>
        </authorList>
    </citation>
    <scope>NUCLEOTIDE SEQUENCE [LARGE SCALE GENOMIC DNA]</scope>
    <source>
        <strain evidence="4">JCM 13006</strain>
    </source>
</reference>
<comment type="caution">
    <text evidence="3">The sequence shown here is derived from an EMBL/GenBank/DDBJ whole genome shotgun (WGS) entry which is preliminary data.</text>
</comment>